<comment type="caution">
    <text evidence="1">The sequence shown here is derived from an EMBL/GenBank/DDBJ whole genome shotgun (WGS) entry which is preliminary data.</text>
</comment>
<gene>
    <name evidence="1" type="ORF">BN2614_LOCUS5</name>
</gene>
<reference evidence="1 2" key="1">
    <citation type="submission" date="2018-10" db="EMBL/GenBank/DDBJ databases">
        <authorList>
            <person name="Ekblom R."/>
            <person name="Jareborg N."/>
        </authorList>
    </citation>
    <scope>NUCLEOTIDE SEQUENCE [LARGE SCALE GENOMIC DNA]</scope>
    <source>
        <tissue evidence="1">Muscle</tissue>
    </source>
</reference>
<keyword evidence="2" id="KW-1185">Reference proteome</keyword>
<organism evidence="1 2">
    <name type="scientific">Gulo gulo</name>
    <name type="common">Wolverine</name>
    <name type="synonym">Gluton</name>
    <dbReference type="NCBI Taxonomy" id="48420"/>
    <lineage>
        <taxon>Eukaryota</taxon>
        <taxon>Metazoa</taxon>
        <taxon>Chordata</taxon>
        <taxon>Craniata</taxon>
        <taxon>Vertebrata</taxon>
        <taxon>Euteleostomi</taxon>
        <taxon>Mammalia</taxon>
        <taxon>Eutheria</taxon>
        <taxon>Laurasiatheria</taxon>
        <taxon>Carnivora</taxon>
        <taxon>Caniformia</taxon>
        <taxon>Musteloidea</taxon>
        <taxon>Mustelidae</taxon>
        <taxon>Guloninae</taxon>
        <taxon>Gulo</taxon>
    </lineage>
</organism>
<dbReference type="SUPFAM" id="SSF48726">
    <property type="entry name" value="Immunoglobulin"/>
    <property type="match status" value="1"/>
</dbReference>
<dbReference type="AlphaFoldDB" id="A0A9X9PUB8"/>
<protein>
    <submittedName>
        <fullName evidence="1">Uncharacterized protein</fullName>
    </submittedName>
</protein>
<dbReference type="Proteomes" id="UP000269945">
    <property type="component" value="Unassembled WGS sequence"/>
</dbReference>
<name>A0A9X9PUB8_GULGU</name>
<dbReference type="EMBL" id="CYRY02002016">
    <property type="protein sequence ID" value="VCW66685.1"/>
    <property type="molecule type" value="Genomic_DNA"/>
</dbReference>
<evidence type="ECO:0000313" key="2">
    <source>
        <dbReference type="Proteomes" id="UP000269945"/>
    </source>
</evidence>
<dbReference type="Gene3D" id="2.60.40.10">
    <property type="entry name" value="Immunoglobulins"/>
    <property type="match status" value="1"/>
</dbReference>
<accession>A0A9X9PUB8</accession>
<sequence>MSPVTSDLKGTYWCYGSHSNLPYLLSQPSDPLELLVSGGSEDAALNPQRGKRGLWREVVGGRSSAQSCLSPFPRFPREKAPSHWDSSLDCKPDCKGQAGGFITVPGAGGGSRLAHRVSELAFTGRRLGLRAAGESTTTRLGSHTPRFRPQFCSFPAVGSWTSRVPLWGP</sequence>
<dbReference type="InterPro" id="IPR036179">
    <property type="entry name" value="Ig-like_dom_sf"/>
</dbReference>
<evidence type="ECO:0000313" key="1">
    <source>
        <dbReference type="EMBL" id="VCW66685.1"/>
    </source>
</evidence>
<dbReference type="InterPro" id="IPR013783">
    <property type="entry name" value="Ig-like_fold"/>
</dbReference>
<feature type="non-terminal residue" evidence="1">
    <location>
        <position position="169"/>
    </location>
</feature>
<proteinExistence type="predicted"/>